<feature type="transmembrane region" description="Helical" evidence="1">
    <location>
        <begin position="42"/>
        <end position="62"/>
    </location>
</feature>
<keyword evidence="3" id="KW-1185">Reference proteome</keyword>
<proteinExistence type="predicted"/>
<keyword evidence="1" id="KW-0812">Transmembrane</keyword>
<gene>
    <name evidence="2" type="ORF">OR613_10380</name>
</gene>
<feature type="transmembrane region" description="Helical" evidence="1">
    <location>
        <begin position="68"/>
        <end position="88"/>
    </location>
</feature>
<keyword evidence="1" id="KW-1133">Transmembrane helix</keyword>
<evidence type="ECO:0000313" key="2">
    <source>
        <dbReference type="EMBL" id="WBW63265.1"/>
    </source>
</evidence>
<keyword evidence="1" id="KW-0472">Membrane</keyword>
<evidence type="ECO:0000256" key="1">
    <source>
        <dbReference type="SAM" id="Phobius"/>
    </source>
</evidence>
<name>A0AAJ5QWY6_9ENTR</name>
<dbReference type="EMBL" id="CP112887">
    <property type="protein sequence ID" value="WBW63265.1"/>
    <property type="molecule type" value="Genomic_DNA"/>
</dbReference>
<dbReference type="RefSeq" id="WP_202395492.1">
    <property type="nucleotide sequence ID" value="NZ_CP041247.1"/>
</dbReference>
<sequence length="106" mass="11910">MKSENKCPFCGANLITEDHCHSCNAFQIKGYVSREARRRIKLISACVSLIIGLVAAFIAFLASVDIGVYILILVFSVVFLFALNRLLFTKEVKKGKVVWKRAMVAW</sequence>
<evidence type="ECO:0000313" key="3">
    <source>
        <dbReference type="Proteomes" id="UP001210130"/>
    </source>
</evidence>
<dbReference type="Proteomes" id="UP001210130">
    <property type="component" value="Chromosome"/>
</dbReference>
<organism evidence="2 3">
    <name type="scientific">Klebsiella electrica</name>
    <dbReference type="NCBI Taxonomy" id="1259973"/>
    <lineage>
        <taxon>Bacteria</taxon>
        <taxon>Pseudomonadati</taxon>
        <taxon>Pseudomonadota</taxon>
        <taxon>Gammaproteobacteria</taxon>
        <taxon>Enterobacterales</taxon>
        <taxon>Enterobacteriaceae</taxon>
        <taxon>Klebsiella/Raoultella group</taxon>
        <taxon>Klebsiella</taxon>
    </lineage>
</organism>
<dbReference type="AlphaFoldDB" id="A0AAJ5QWY6"/>
<accession>A0AAJ5QWY6</accession>
<reference evidence="2 3" key="1">
    <citation type="journal article" date="2023" name="Microbiol. Resour. Announc.">
        <title>Complete Genome Sequence of the First Colistin-Resistant Raoultella electrica Strain.</title>
        <authorList>
            <person name="Aldeia C."/>
            <person name="Campos-Madueno E.I."/>
            <person name="Sendi P."/>
            <person name="Endimiani A."/>
        </authorList>
    </citation>
    <scope>NUCLEOTIDE SEQUENCE [LARGE SCALE GENOMIC DNA]</scope>
    <source>
        <strain evidence="2 3">S2-IND-01-C</strain>
    </source>
</reference>
<protein>
    <submittedName>
        <fullName evidence="2">Uncharacterized protein</fullName>
    </submittedName>
</protein>